<dbReference type="InterPro" id="IPR036514">
    <property type="entry name" value="SGNH_hydro_sf"/>
</dbReference>
<dbReference type="Proteomes" id="UP000461162">
    <property type="component" value="Unassembled WGS sequence"/>
</dbReference>
<accession>A0A7K1KR29</accession>
<dbReference type="SUPFAM" id="SSF52266">
    <property type="entry name" value="SGNH hydrolase"/>
    <property type="match status" value="1"/>
</dbReference>
<dbReference type="Gene3D" id="3.40.50.1110">
    <property type="entry name" value="SGNH hydrolase"/>
    <property type="match status" value="1"/>
</dbReference>
<dbReference type="EMBL" id="WODC01000009">
    <property type="protein sequence ID" value="MUM78555.1"/>
    <property type="molecule type" value="Genomic_DNA"/>
</dbReference>
<evidence type="ECO:0000313" key="3">
    <source>
        <dbReference type="Proteomes" id="UP000461162"/>
    </source>
</evidence>
<sequence>MRTLKHMAINAMLALFTLALLGVGTEFALRLLLPLPETHVPGERFNEDRTGFRPGTTWTIIEPEFVERISINSLGVRDTEIDPAKPVIIFLGDSQTFGTGVNQGERFSDLVRQALVKGCRKEAYQVLNVAMPGADTHSELSMLQRLMHNHDLRPLKIFLCITGNDHQANHAALTAKRVESRLAHDMEMNANSSAPHPFWQWVKSVRYSSRLVVFVLQRLEQFQWFRDLYTELKHRLGAGEINQAGWIYLDSPVLDQWLAATEYYLEQLNAVGPTSVVLIPDRYRYDSALREKAREHLVLTGKNPEQIDFSAESAKISTMCDRLNVPFLDPADVFANHENSSKLHYAINGHATPAGHELTAQFLLQHSTFLREALYSCGGASLD</sequence>
<proteinExistence type="predicted"/>
<protein>
    <recommendedName>
        <fullName evidence="1">SGNH hydrolase-type esterase domain-containing protein</fullName>
    </recommendedName>
</protein>
<organism evidence="2 3">
    <name type="scientific">Pseudodesulfovibrio alkaliphilus</name>
    <dbReference type="NCBI Taxonomy" id="2661613"/>
    <lineage>
        <taxon>Bacteria</taxon>
        <taxon>Pseudomonadati</taxon>
        <taxon>Thermodesulfobacteriota</taxon>
        <taxon>Desulfovibrionia</taxon>
        <taxon>Desulfovibrionales</taxon>
        <taxon>Desulfovibrionaceae</taxon>
    </lineage>
</organism>
<gene>
    <name evidence="2" type="ORF">GKC30_13005</name>
</gene>
<keyword evidence="3" id="KW-1185">Reference proteome</keyword>
<feature type="domain" description="SGNH hydrolase-type esterase" evidence="1">
    <location>
        <begin position="90"/>
        <end position="358"/>
    </location>
</feature>
<evidence type="ECO:0000259" key="1">
    <source>
        <dbReference type="Pfam" id="PF13472"/>
    </source>
</evidence>
<dbReference type="AlphaFoldDB" id="A0A7K1KR29"/>
<dbReference type="Pfam" id="PF13472">
    <property type="entry name" value="Lipase_GDSL_2"/>
    <property type="match status" value="1"/>
</dbReference>
<comment type="caution">
    <text evidence="2">The sequence shown here is derived from an EMBL/GenBank/DDBJ whole genome shotgun (WGS) entry which is preliminary data.</text>
</comment>
<name>A0A7K1KR29_9BACT</name>
<dbReference type="InterPro" id="IPR013830">
    <property type="entry name" value="SGNH_hydro"/>
</dbReference>
<dbReference type="RefSeq" id="WP_155935398.1">
    <property type="nucleotide sequence ID" value="NZ_WODC01000009.1"/>
</dbReference>
<dbReference type="GO" id="GO:0016788">
    <property type="term" value="F:hydrolase activity, acting on ester bonds"/>
    <property type="evidence" value="ECO:0007669"/>
    <property type="project" value="UniProtKB-ARBA"/>
</dbReference>
<evidence type="ECO:0000313" key="2">
    <source>
        <dbReference type="EMBL" id="MUM78555.1"/>
    </source>
</evidence>
<reference evidence="2 3" key="1">
    <citation type="submission" date="2019-11" db="EMBL/GenBank/DDBJ databases">
        <title>Pseudodesulfovibrio alkaliphilus, sp. nov., an alkaliphilic sulfate-reducing bacteria from mud volcano of Taman peninsula, Russia.</title>
        <authorList>
            <person name="Frolova A."/>
            <person name="Merkel A.Y."/>
            <person name="Slobodkin A.I."/>
        </authorList>
    </citation>
    <scope>NUCLEOTIDE SEQUENCE [LARGE SCALE GENOMIC DNA]</scope>
    <source>
        <strain evidence="2 3">F-1</strain>
    </source>
</reference>